<organism evidence="3 4">
    <name type="scientific">Phrynosoma platyrhinos</name>
    <name type="common">Desert horned lizard</name>
    <dbReference type="NCBI Taxonomy" id="52577"/>
    <lineage>
        <taxon>Eukaryota</taxon>
        <taxon>Metazoa</taxon>
        <taxon>Chordata</taxon>
        <taxon>Craniata</taxon>
        <taxon>Vertebrata</taxon>
        <taxon>Euteleostomi</taxon>
        <taxon>Lepidosauria</taxon>
        <taxon>Squamata</taxon>
        <taxon>Bifurcata</taxon>
        <taxon>Unidentata</taxon>
        <taxon>Episquamata</taxon>
        <taxon>Toxicofera</taxon>
        <taxon>Iguania</taxon>
        <taxon>Phrynosomatidae</taxon>
        <taxon>Phrynosomatinae</taxon>
        <taxon>Phrynosoma</taxon>
    </lineage>
</organism>
<proteinExistence type="inferred from homology"/>
<sequence>MGPVPIILQYKKMDVSQIMPYKAAELQAKSHVIYSKLSPAQKAKKDYIAQIERCLAQHPLALYPHLEESVPPELFRDVVRLLDPEMHLSRGSSHDRKTSGNLHTTVQYQVPQDTKPETRYTPTVPAWLPKKKNPYTWLSEKEVAEREKAAKIAYIPPLDENGGENNIDEDTIMNLFDTRYESKGKASSPIKIVELYHVPGELRECEGRVASWGSIKKLIKRAPSEPKCEKIKYGAWYLHPKKWKKKKATEKDEIPDCLQFFLNLREKNIPKDQTEEMPLHGTYAFEQFLETKGYRKPAGKAVTKSKRSAKTLSKETTSMSVAEESKERQSAPDIMDLLYEAKIEALKKRLHLPPVSSHMYFLNY</sequence>
<evidence type="ECO:0000313" key="4">
    <source>
        <dbReference type="Proteomes" id="UP000826234"/>
    </source>
</evidence>
<feature type="compositionally biased region" description="Basic residues" evidence="2">
    <location>
        <begin position="299"/>
        <end position="309"/>
    </location>
</feature>
<comment type="similarity">
    <text evidence="1">Belongs to the FAM47 family.</text>
</comment>
<protein>
    <recommendedName>
        <fullName evidence="5">Protein FAM47E</fullName>
    </recommendedName>
</protein>
<dbReference type="PANTHER" id="PTHR46449:SF5">
    <property type="entry name" value="FAMILY WITH SEQUENCE SIMILARITY 47 MEMBER E"/>
    <property type="match status" value="1"/>
</dbReference>
<evidence type="ECO:0000256" key="2">
    <source>
        <dbReference type="SAM" id="MobiDB-lite"/>
    </source>
</evidence>
<feature type="compositionally biased region" description="Polar residues" evidence="2">
    <location>
        <begin position="310"/>
        <end position="320"/>
    </location>
</feature>
<evidence type="ECO:0008006" key="5">
    <source>
        <dbReference type="Google" id="ProtNLM"/>
    </source>
</evidence>
<dbReference type="PANTHER" id="PTHR46449">
    <property type="entry name" value="ZGC:158260"/>
    <property type="match status" value="1"/>
</dbReference>
<dbReference type="Pfam" id="PF14642">
    <property type="entry name" value="FAM47"/>
    <property type="match status" value="1"/>
</dbReference>
<evidence type="ECO:0000256" key="1">
    <source>
        <dbReference type="ARBA" id="ARBA00005277"/>
    </source>
</evidence>
<comment type="caution">
    <text evidence="3">The sequence shown here is derived from an EMBL/GenBank/DDBJ whole genome shotgun (WGS) entry which is preliminary data.</text>
</comment>
<evidence type="ECO:0000313" key="3">
    <source>
        <dbReference type="EMBL" id="KAH0615772.1"/>
    </source>
</evidence>
<accession>A0ABQ7SEL3</accession>
<gene>
    <name evidence="3" type="ORF">JD844_026244</name>
</gene>
<feature type="region of interest" description="Disordered" evidence="2">
    <location>
        <begin position="299"/>
        <end position="328"/>
    </location>
</feature>
<dbReference type="InterPro" id="IPR032743">
    <property type="entry name" value="FAM47"/>
</dbReference>
<keyword evidence="4" id="KW-1185">Reference proteome</keyword>
<dbReference type="Proteomes" id="UP000826234">
    <property type="component" value="Unassembled WGS sequence"/>
</dbReference>
<dbReference type="EMBL" id="JAIPUX010005290">
    <property type="protein sequence ID" value="KAH0615772.1"/>
    <property type="molecule type" value="Genomic_DNA"/>
</dbReference>
<name>A0ABQ7SEL3_PHRPL</name>
<reference evidence="3 4" key="1">
    <citation type="journal article" date="2022" name="Gigascience">
        <title>A chromosome-level genome assembly and annotation of the desert horned lizard, Phrynosoma platyrhinos, provides insight into chromosomal rearrangements among reptiles.</title>
        <authorList>
            <person name="Koochekian N."/>
            <person name="Ascanio A."/>
            <person name="Farleigh K."/>
            <person name="Card D.C."/>
            <person name="Schield D.R."/>
            <person name="Castoe T.A."/>
            <person name="Jezkova T."/>
        </authorList>
    </citation>
    <scope>NUCLEOTIDE SEQUENCE [LARGE SCALE GENOMIC DNA]</scope>
    <source>
        <strain evidence="3">NK-2021</strain>
    </source>
</reference>